<dbReference type="InterPro" id="IPR011335">
    <property type="entry name" value="Restrct_endonuc-II-like"/>
</dbReference>
<dbReference type="RefSeq" id="WP_057659334.1">
    <property type="nucleotide sequence ID" value="NZ_LDJL01000011.1"/>
</dbReference>
<name>A0A0R0CI85_9GAMM</name>
<dbReference type="STRING" id="344882.ABB29_12145"/>
<dbReference type="Proteomes" id="UP000052052">
    <property type="component" value="Unassembled WGS sequence"/>
</dbReference>
<evidence type="ECO:0000256" key="1">
    <source>
        <dbReference type="SAM" id="MobiDB-lite"/>
    </source>
</evidence>
<dbReference type="AlphaFoldDB" id="A0A0R0CI85"/>
<dbReference type="EMBL" id="LDJL01000011">
    <property type="protein sequence ID" value="KRG69147.1"/>
    <property type="molecule type" value="Genomic_DNA"/>
</dbReference>
<feature type="region of interest" description="Disordered" evidence="1">
    <location>
        <begin position="450"/>
        <end position="481"/>
    </location>
</feature>
<dbReference type="Gene3D" id="3.90.320.10">
    <property type="match status" value="1"/>
</dbReference>
<feature type="domain" description="YqaJ viral recombinase" evidence="2">
    <location>
        <begin position="13"/>
        <end position="150"/>
    </location>
</feature>
<protein>
    <recommendedName>
        <fullName evidence="2">YqaJ viral recombinase domain-containing protein</fullName>
    </recommendedName>
</protein>
<dbReference type="Pfam" id="PF09588">
    <property type="entry name" value="YqaJ"/>
    <property type="match status" value="1"/>
</dbReference>
<dbReference type="InterPro" id="IPR017482">
    <property type="entry name" value="Lambda-type_endonuclease"/>
</dbReference>
<dbReference type="OrthoDB" id="9135654at2"/>
<dbReference type="InterPro" id="IPR016889">
    <property type="entry name" value="UCP028503"/>
</dbReference>
<reference evidence="3 4" key="1">
    <citation type="submission" date="2015-05" db="EMBL/GenBank/DDBJ databases">
        <title>Genome sequencing and analysis of members of genus Stenotrophomonas.</title>
        <authorList>
            <person name="Patil P.P."/>
            <person name="Midha S."/>
            <person name="Patil P.B."/>
        </authorList>
    </citation>
    <scope>NUCLEOTIDE SEQUENCE [LARGE SCALE GENOMIC DNA]</scope>
    <source>
        <strain evidence="3 4">DSM 21858</strain>
    </source>
</reference>
<sequence>MITVELIQGSELWHAHRAQHFNASDAPAMMGCSPYKTRAQLLREVATGNVQEVDAATQRRFDDGHRYEALARPIAEQIIGEDLYPCVGVADHLPYSASFDGLTLLEDIAFEHKSLNDDLRLSMADGCTGADLPKHYRVQMEHQLLVSGAERVLFMASKWSGDELVEERHCWYVSDDALRAELLAGWLQFSDDLAAYEPEPAAAPTPAGRAPDQLPALHIEVTGMVTASNLREWRDAAIAVFQGINSDLQTDQDFADAEKTVKWCGDIEDQLKAAKQHALSQTASIDELFRTIDAISAEARTKRLELDKLVKSRKDERRTEIGNAGRRAVLEHVRVINESLGEHAITAPATLVADLGAAMKGKKSFASMQDAIDTVVANAKIESSQTADRVRANMALLEREGSEFASLFPDRVALCANKAPDDLRNLISTRVADHQAKLEAERERIRKEEADKLAKEQAAPVTPEPVAVKQPDPPAIPRRSESVPASVKVKLGDINARIAPLSISADGLAQLGFDPVATERGAKLYRESDMPAMLRAMTSLLSRAIPKAA</sequence>
<accession>A0A0R0CI85</accession>
<evidence type="ECO:0000313" key="3">
    <source>
        <dbReference type="EMBL" id="KRG69147.1"/>
    </source>
</evidence>
<evidence type="ECO:0000259" key="2">
    <source>
        <dbReference type="Pfam" id="PF09588"/>
    </source>
</evidence>
<dbReference type="InterPro" id="IPR019080">
    <property type="entry name" value="YqaJ_viral_recombinase"/>
</dbReference>
<dbReference type="NCBIfam" id="TIGR03033">
    <property type="entry name" value="phage_rel_nuc"/>
    <property type="match status" value="1"/>
</dbReference>
<evidence type="ECO:0000313" key="4">
    <source>
        <dbReference type="Proteomes" id="UP000052052"/>
    </source>
</evidence>
<proteinExistence type="predicted"/>
<organism evidence="3 4">
    <name type="scientific">Pseudoxanthomonas dokdonensis</name>
    <dbReference type="NCBI Taxonomy" id="344882"/>
    <lineage>
        <taxon>Bacteria</taxon>
        <taxon>Pseudomonadati</taxon>
        <taxon>Pseudomonadota</taxon>
        <taxon>Gammaproteobacteria</taxon>
        <taxon>Lysobacterales</taxon>
        <taxon>Lysobacteraceae</taxon>
        <taxon>Pseudoxanthomonas</taxon>
    </lineage>
</organism>
<keyword evidence="4" id="KW-1185">Reference proteome</keyword>
<dbReference type="PIRSF" id="PIRSF028503">
    <property type="entry name" value="UCP028503"/>
    <property type="match status" value="1"/>
</dbReference>
<dbReference type="InterPro" id="IPR011604">
    <property type="entry name" value="PDDEXK-like_dom_sf"/>
</dbReference>
<comment type="caution">
    <text evidence="3">The sequence shown here is derived from an EMBL/GenBank/DDBJ whole genome shotgun (WGS) entry which is preliminary data.</text>
</comment>
<dbReference type="SUPFAM" id="SSF52980">
    <property type="entry name" value="Restriction endonuclease-like"/>
    <property type="match status" value="1"/>
</dbReference>
<gene>
    <name evidence="3" type="ORF">ABB29_12145</name>
</gene>
<dbReference type="PATRIC" id="fig|344882.3.peg.802"/>